<comment type="catalytic activity">
    <reaction evidence="9">
        <text>tRNA(Leu) + L-leucine + ATP = L-leucyl-tRNA(Leu) + AMP + diphosphate</text>
        <dbReference type="Rhea" id="RHEA:11688"/>
        <dbReference type="Rhea" id="RHEA-COMP:9613"/>
        <dbReference type="Rhea" id="RHEA-COMP:9622"/>
        <dbReference type="ChEBI" id="CHEBI:30616"/>
        <dbReference type="ChEBI" id="CHEBI:33019"/>
        <dbReference type="ChEBI" id="CHEBI:57427"/>
        <dbReference type="ChEBI" id="CHEBI:78442"/>
        <dbReference type="ChEBI" id="CHEBI:78494"/>
        <dbReference type="ChEBI" id="CHEBI:456215"/>
        <dbReference type="EC" id="6.1.1.4"/>
    </reaction>
</comment>
<dbReference type="GO" id="GO:0005524">
    <property type="term" value="F:ATP binding"/>
    <property type="evidence" value="ECO:0007669"/>
    <property type="project" value="UniProtKB-KW"/>
</dbReference>
<evidence type="ECO:0000256" key="4">
    <source>
        <dbReference type="ARBA" id="ARBA00022598"/>
    </source>
</evidence>
<dbReference type="InterPro" id="IPR002300">
    <property type="entry name" value="aa-tRNA-synth_Ia"/>
</dbReference>
<dbReference type="Gene3D" id="3.90.740.10">
    <property type="entry name" value="Valyl/Leucyl/Isoleucyl-tRNA synthetase, editing domain"/>
    <property type="match status" value="1"/>
</dbReference>
<evidence type="ECO:0000256" key="8">
    <source>
        <dbReference type="ARBA" id="ARBA00023146"/>
    </source>
</evidence>
<dbReference type="PANTHER" id="PTHR43740:SF2">
    <property type="entry name" value="LEUCINE--TRNA LIGASE, MITOCHONDRIAL"/>
    <property type="match status" value="1"/>
</dbReference>
<dbReference type="InterPro" id="IPR009080">
    <property type="entry name" value="tRNAsynth_Ia_anticodon-bd"/>
</dbReference>
<accession>A0A1F6LZN7</accession>
<dbReference type="Pfam" id="PF06821">
    <property type="entry name" value="Ser_hydrolase"/>
    <property type="match status" value="1"/>
</dbReference>
<keyword evidence="5" id="KW-0547">Nucleotide-binding</keyword>
<dbReference type="SUPFAM" id="SSF50677">
    <property type="entry name" value="ValRS/IleRS/LeuRS editing domain"/>
    <property type="match status" value="1"/>
</dbReference>
<evidence type="ECO:0000256" key="5">
    <source>
        <dbReference type="ARBA" id="ARBA00022741"/>
    </source>
</evidence>
<dbReference type="PRINTS" id="PR00985">
    <property type="entry name" value="TRNASYNTHLEU"/>
</dbReference>
<evidence type="ECO:0000256" key="9">
    <source>
        <dbReference type="ARBA" id="ARBA00047469"/>
    </source>
</evidence>
<evidence type="ECO:0000259" key="10">
    <source>
        <dbReference type="Pfam" id="PF00133"/>
    </source>
</evidence>
<dbReference type="Gene3D" id="3.40.50.620">
    <property type="entry name" value="HUPs"/>
    <property type="match status" value="1"/>
</dbReference>
<dbReference type="InterPro" id="IPR013155">
    <property type="entry name" value="M/V/L/I-tRNA-synth_anticd-bd"/>
</dbReference>
<comment type="caution">
    <text evidence="13">The sequence shown here is derived from an EMBL/GenBank/DDBJ whole genome shotgun (WGS) entry which is preliminary data.</text>
</comment>
<dbReference type="SUPFAM" id="SSF53474">
    <property type="entry name" value="alpha/beta-Hydrolases"/>
    <property type="match status" value="1"/>
</dbReference>
<dbReference type="FunFam" id="1.10.730.10:FF:000011">
    <property type="entry name" value="Leucine--tRNA ligase chloroplastic/mitochondrial"/>
    <property type="match status" value="1"/>
</dbReference>
<dbReference type="GO" id="GO:0002161">
    <property type="term" value="F:aminoacyl-tRNA deacylase activity"/>
    <property type="evidence" value="ECO:0007669"/>
    <property type="project" value="InterPro"/>
</dbReference>
<comment type="similarity">
    <text evidence="1">Belongs to the class-I aminoacyl-tRNA synthetase family.</text>
</comment>
<feature type="domain" description="Leucyl-tRNA synthetase editing" evidence="12">
    <location>
        <begin position="5"/>
        <end position="137"/>
    </location>
</feature>
<dbReference type="InterPro" id="IPR002302">
    <property type="entry name" value="Leu-tRNA-ligase"/>
</dbReference>
<dbReference type="InterPro" id="IPR010662">
    <property type="entry name" value="RBBP9/YdeN"/>
</dbReference>
<proteinExistence type="inferred from homology"/>
<dbReference type="GO" id="GO:0004823">
    <property type="term" value="F:leucine-tRNA ligase activity"/>
    <property type="evidence" value="ECO:0007669"/>
    <property type="project" value="UniProtKB-EC"/>
</dbReference>
<dbReference type="EMBL" id="MFQB01000053">
    <property type="protein sequence ID" value="OGH64850.1"/>
    <property type="molecule type" value="Genomic_DNA"/>
</dbReference>
<dbReference type="GO" id="GO:0005829">
    <property type="term" value="C:cytosol"/>
    <property type="evidence" value="ECO:0007669"/>
    <property type="project" value="TreeGrafter"/>
</dbReference>
<evidence type="ECO:0000313" key="14">
    <source>
        <dbReference type="Proteomes" id="UP000176282"/>
    </source>
</evidence>
<dbReference type="SUPFAM" id="SSF47323">
    <property type="entry name" value="Anticodon-binding domain of a subclass of class I aminoacyl-tRNA synthetases"/>
    <property type="match status" value="1"/>
</dbReference>
<evidence type="ECO:0000256" key="7">
    <source>
        <dbReference type="ARBA" id="ARBA00022917"/>
    </source>
</evidence>
<dbReference type="CDD" id="cd07958">
    <property type="entry name" value="Anticodon_Ia_Leu_BEm"/>
    <property type="match status" value="1"/>
</dbReference>
<dbReference type="Pfam" id="PF08264">
    <property type="entry name" value="Anticodon_1"/>
    <property type="match status" value="1"/>
</dbReference>
<evidence type="ECO:0000256" key="6">
    <source>
        <dbReference type="ARBA" id="ARBA00022840"/>
    </source>
</evidence>
<name>A0A1F6LZN7_9BACT</name>
<dbReference type="EC" id="6.1.1.4" evidence="2"/>
<protein>
    <recommendedName>
        <fullName evidence="2">leucine--tRNA ligase</fullName>
        <ecNumber evidence="2">6.1.1.4</ecNumber>
    </recommendedName>
</protein>
<dbReference type="Pfam" id="PF00133">
    <property type="entry name" value="tRNA-synt_1"/>
    <property type="match status" value="1"/>
</dbReference>
<dbReference type="Gene3D" id="1.10.730.10">
    <property type="entry name" value="Isoleucyl-tRNA Synthetase, Domain 1"/>
    <property type="match status" value="1"/>
</dbReference>
<evidence type="ECO:0000313" key="13">
    <source>
        <dbReference type="EMBL" id="OGH64850.1"/>
    </source>
</evidence>
<dbReference type="Gene3D" id="3.40.50.1820">
    <property type="entry name" value="alpha/beta hydrolase"/>
    <property type="match status" value="1"/>
</dbReference>
<gene>
    <name evidence="13" type="ORF">A3J66_00815</name>
</gene>
<feature type="domain" description="Aminoacyl-tRNA synthetase class Ia" evidence="10">
    <location>
        <begin position="404"/>
        <end position="525"/>
    </location>
</feature>
<keyword evidence="7" id="KW-0648">Protein biosynthesis</keyword>
<keyword evidence="3" id="KW-0963">Cytoplasm</keyword>
<keyword evidence="6" id="KW-0067">ATP-binding</keyword>
<dbReference type="InterPro" id="IPR009008">
    <property type="entry name" value="Val/Leu/Ile-tRNA-synth_edit"/>
</dbReference>
<evidence type="ECO:0000259" key="12">
    <source>
        <dbReference type="Pfam" id="PF13603"/>
    </source>
</evidence>
<sequence length="721" mass="82811">MQGLEQEQSVLDFVEKVKQKKMEGNKFEVEQEIDGVYTGAHMENPYGTGDLPIWVATFAVAEYGSGVVGCSAHDERDFLFAKKFGIPLRPVMFPQDEKEALKVRNLEYCYHHDPEAILSDPEEFRGRKWGEVREDMLDFLVQKGMGVRAVQYKLRDWSVSRQRFWGAPIPMVFSEERKNKKRKYILIHGFTGRKENNFFPRLKSQLEDLGHAVWCETLPNPDQPNIEAQVDCILEHNDIDEHTVLVGHSLGGAVIIRLLEKTQQQVAKVLFVDSFTQPRFVDKTRPDVEHSCNWNFDLQTVAKLADEFVMLVDNSSSIIPRAESEKMQKIFDARMVMVKPAEEHFCATEEPLVSEHALVDGFIVCHKDDLPVRLPDDVDFKPTGQSPLTYSENFQKGVEEKYGSGFRREVDTLDTFMCSSWYYYRYLDPHNDEQFASPESLKQWMPVDFYLGGAEHVNGHLLYSRFFTKVLYDAGYIDFDEPFKVHRHQGLILGEDSRKMSKRWDNVINPTDVINEYGADTCRMYEMFMGPLEDTKPWSTGGVKGISRFLDRVWQLQEKIDSAPEIVNSEMDALVHKTIKKVTEDTKTLQFNTAIAKMMELTNAFGKEERIAQSQFELFLKILAPYAPFITEEIWRALGHATPIGSEPWPAYDPTKLVENTMTLVVQVNGKVRANIEVASDTTEEDAKQQALAHPSVQKWLEGREPKKVIYIKGKLVSVVI</sequence>
<evidence type="ECO:0000256" key="3">
    <source>
        <dbReference type="ARBA" id="ARBA00022490"/>
    </source>
</evidence>
<dbReference type="FunFam" id="3.10.20.590:FF:000001">
    <property type="entry name" value="Leucine--tRNA ligase"/>
    <property type="match status" value="1"/>
</dbReference>
<dbReference type="AlphaFoldDB" id="A0A1F6LZN7"/>
<feature type="domain" description="Methionyl/Valyl/Leucyl/Isoleucyl-tRNA synthetase anticodon-binding" evidence="11">
    <location>
        <begin position="573"/>
        <end position="684"/>
    </location>
</feature>
<dbReference type="InterPro" id="IPR029058">
    <property type="entry name" value="AB_hydrolase_fold"/>
</dbReference>
<dbReference type="GO" id="GO:0006429">
    <property type="term" value="P:leucyl-tRNA aminoacylation"/>
    <property type="evidence" value="ECO:0007669"/>
    <property type="project" value="InterPro"/>
</dbReference>
<dbReference type="PANTHER" id="PTHR43740">
    <property type="entry name" value="LEUCYL-TRNA SYNTHETASE"/>
    <property type="match status" value="1"/>
</dbReference>
<dbReference type="Gene3D" id="3.10.20.590">
    <property type="match status" value="1"/>
</dbReference>
<evidence type="ECO:0000256" key="1">
    <source>
        <dbReference type="ARBA" id="ARBA00005594"/>
    </source>
</evidence>
<evidence type="ECO:0000256" key="2">
    <source>
        <dbReference type="ARBA" id="ARBA00013164"/>
    </source>
</evidence>
<organism evidence="13 14">
    <name type="scientific">Candidatus Magasanikbacteria bacterium RIFCSPHIGHO2_02_FULL_47_14</name>
    <dbReference type="NCBI Taxonomy" id="1798680"/>
    <lineage>
        <taxon>Bacteria</taxon>
        <taxon>Candidatus Magasanikiibacteriota</taxon>
    </lineage>
</organism>
<dbReference type="InterPro" id="IPR025709">
    <property type="entry name" value="Leu_tRNA-synth_edit"/>
</dbReference>
<keyword evidence="4" id="KW-0436">Ligase</keyword>
<dbReference type="Pfam" id="PF13603">
    <property type="entry name" value="tRNA-synt_1_2"/>
    <property type="match status" value="1"/>
</dbReference>
<dbReference type="Proteomes" id="UP000176282">
    <property type="component" value="Unassembled WGS sequence"/>
</dbReference>
<dbReference type="InterPro" id="IPR014729">
    <property type="entry name" value="Rossmann-like_a/b/a_fold"/>
</dbReference>
<reference evidence="13 14" key="1">
    <citation type="journal article" date="2016" name="Nat. Commun.">
        <title>Thousands of microbial genomes shed light on interconnected biogeochemical processes in an aquifer system.</title>
        <authorList>
            <person name="Anantharaman K."/>
            <person name="Brown C.T."/>
            <person name="Hug L.A."/>
            <person name="Sharon I."/>
            <person name="Castelle C.J."/>
            <person name="Probst A.J."/>
            <person name="Thomas B.C."/>
            <person name="Singh A."/>
            <person name="Wilkins M.J."/>
            <person name="Karaoz U."/>
            <person name="Brodie E.L."/>
            <person name="Williams K.H."/>
            <person name="Hubbard S.S."/>
            <person name="Banfield J.F."/>
        </authorList>
    </citation>
    <scope>NUCLEOTIDE SEQUENCE [LARGE SCALE GENOMIC DNA]</scope>
</reference>
<dbReference type="SUPFAM" id="SSF52374">
    <property type="entry name" value="Nucleotidylyl transferase"/>
    <property type="match status" value="2"/>
</dbReference>
<evidence type="ECO:0000259" key="11">
    <source>
        <dbReference type="Pfam" id="PF08264"/>
    </source>
</evidence>
<keyword evidence="8" id="KW-0030">Aminoacyl-tRNA synthetase</keyword>
<dbReference type="STRING" id="1798680.A3J66_00815"/>